<gene>
    <name evidence="6 10" type="primary">rnfG</name>
    <name evidence="10" type="ORF">SBF1_1940016</name>
</gene>
<comment type="subunit">
    <text evidence="6">The complex is composed of six subunits: RnfA, RnfB, RnfC, RnfD, RnfE and RnfG.</text>
</comment>
<evidence type="ECO:0000256" key="2">
    <source>
        <dbReference type="ARBA" id="ARBA00022553"/>
    </source>
</evidence>
<keyword evidence="6" id="KW-1278">Translocase</keyword>
<keyword evidence="6 8" id="KW-0812">Transmembrane</keyword>
<sequence length="203" mass="21165">MTSTSTSLSTSTAPSAPKPAHKEDSILRIALNLTAACLISGLFIAGTYFLTHDTAVQKEAELKALTLKSMVTEADSYKNVAGKTDWYIASKAGKIIAYIVPAESKGYGGAIKMLVAVTPDGVVKNFNILDSKETPGLGDKASKPQFSGQLLGKSAEHLTVTKDPSDKDDIMAISGATITSRAVTLGVKNAVAEVAQFVKEGGS</sequence>
<keyword evidence="6" id="KW-1003">Cell membrane</keyword>
<accession>A0A2U3KGE1</accession>
<feature type="compositionally biased region" description="Low complexity" evidence="7">
    <location>
        <begin position="1"/>
        <end position="12"/>
    </location>
</feature>
<comment type="function">
    <text evidence="6">Part of a membrane-bound complex that couples electron transfer with translocation of ions across the membrane.</text>
</comment>
<name>A0A2U3KGE1_9FIRM</name>
<dbReference type="SMART" id="SM00900">
    <property type="entry name" value="FMN_bind"/>
    <property type="match status" value="1"/>
</dbReference>
<keyword evidence="6 8" id="KW-1133">Transmembrane helix</keyword>
<dbReference type="Pfam" id="PF04205">
    <property type="entry name" value="FMN_bind"/>
    <property type="match status" value="1"/>
</dbReference>
<keyword evidence="1 6" id="KW-0813">Transport</keyword>
<keyword evidence="5 6" id="KW-0249">Electron transport</keyword>
<dbReference type="InterPro" id="IPR010209">
    <property type="entry name" value="Ion_transpt_RnfG/RsxG"/>
</dbReference>
<dbReference type="GO" id="GO:0009055">
    <property type="term" value="F:electron transfer activity"/>
    <property type="evidence" value="ECO:0007669"/>
    <property type="project" value="InterPro"/>
</dbReference>
<dbReference type="OrthoDB" id="9794010at2"/>
<evidence type="ECO:0000256" key="7">
    <source>
        <dbReference type="SAM" id="MobiDB-lite"/>
    </source>
</evidence>
<dbReference type="PIRSF" id="PIRSF006091">
    <property type="entry name" value="E_trnsport_RnfG"/>
    <property type="match status" value="1"/>
</dbReference>
<evidence type="ECO:0000256" key="6">
    <source>
        <dbReference type="HAMAP-Rule" id="MF_00479"/>
    </source>
</evidence>
<dbReference type="EMBL" id="OMOF01000106">
    <property type="protein sequence ID" value="SPF38719.1"/>
    <property type="molecule type" value="Genomic_DNA"/>
</dbReference>
<dbReference type="GO" id="GO:0010181">
    <property type="term" value="F:FMN binding"/>
    <property type="evidence" value="ECO:0007669"/>
    <property type="project" value="InterPro"/>
</dbReference>
<evidence type="ECO:0000313" key="10">
    <source>
        <dbReference type="EMBL" id="SPF38719.1"/>
    </source>
</evidence>
<keyword evidence="3 6" id="KW-0285">Flavoprotein</keyword>
<dbReference type="InterPro" id="IPR007329">
    <property type="entry name" value="FMN-bd"/>
</dbReference>
<protein>
    <recommendedName>
        <fullName evidence="6">Ion-translocating oxidoreductase complex subunit G</fullName>
        <ecNumber evidence="6">7.-.-.-</ecNumber>
    </recommendedName>
    <alternativeName>
        <fullName evidence="6">Rnf electron transport complex subunit G</fullName>
    </alternativeName>
</protein>
<keyword evidence="2 6" id="KW-0597">Phosphoprotein</keyword>
<keyword evidence="4 6" id="KW-0288">FMN</keyword>
<feature type="region of interest" description="Disordered" evidence="7">
    <location>
        <begin position="1"/>
        <end position="20"/>
    </location>
</feature>
<feature type="transmembrane region" description="Helical" evidence="8">
    <location>
        <begin position="29"/>
        <end position="50"/>
    </location>
</feature>
<proteinExistence type="inferred from homology"/>
<evidence type="ECO:0000256" key="4">
    <source>
        <dbReference type="ARBA" id="ARBA00022643"/>
    </source>
</evidence>
<dbReference type="GO" id="GO:0016491">
    <property type="term" value="F:oxidoreductase activity"/>
    <property type="evidence" value="ECO:0007669"/>
    <property type="project" value="UniProtKB-KW"/>
</dbReference>
<organism evidence="10 11">
    <name type="scientific">Candidatus Desulfosporosinus infrequens</name>
    <dbReference type="NCBI Taxonomy" id="2043169"/>
    <lineage>
        <taxon>Bacteria</taxon>
        <taxon>Bacillati</taxon>
        <taxon>Bacillota</taxon>
        <taxon>Clostridia</taxon>
        <taxon>Eubacteriales</taxon>
        <taxon>Desulfitobacteriaceae</taxon>
        <taxon>Desulfosporosinus</taxon>
    </lineage>
</organism>
<evidence type="ECO:0000259" key="9">
    <source>
        <dbReference type="SMART" id="SM00900"/>
    </source>
</evidence>
<feature type="domain" description="FMN-binding" evidence="9">
    <location>
        <begin position="106"/>
        <end position="194"/>
    </location>
</feature>
<feature type="modified residue" description="FMN phosphoryl threonine" evidence="6">
    <location>
        <position position="177"/>
    </location>
</feature>
<dbReference type="EC" id="7.-.-.-" evidence="6"/>
<evidence type="ECO:0000256" key="8">
    <source>
        <dbReference type="SAM" id="Phobius"/>
    </source>
</evidence>
<evidence type="ECO:0000256" key="5">
    <source>
        <dbReference type="ARBA" id="ARBA00022982"/>
    </source>
</evidence>
<dbReference type="Proteomes" id="UP000238916">
    <property type="component" value="Unassembled WGS sequence"/>
</dbReference>
<evidence type="ECO:0000256" key="3">
    <source>
        <dbReference type="ARBA" id="ARBA00022630"/>
    </source>
</evidence>
<dbReference type="PANTHER" id="PTHR36118">
    <property type="entry name" value="ION-TRANSLOCATING OXIDOREDUCTASE COMPLEX SUBUNIT G"/>
    <property type="match status" value="1"/>
</dbReference>
<dbReference type="AlphaFoldDB" id="A0A2U3KGE1"/>
<comment type="subcellular location">
    <subcellularLocation>
        <location evidence="6">Cell membrane</location>
        <topology evidence="6">Single-pass membrane protein</topology>
    </subcellularLocation>
</comment>
<comment type="cofactor">
    <cofactor evidence="6">
        <name>FMN</name>
        <dbReference type="ChEBI" id="CHEBI:58210"/>
    </cofactor>
</comment>
<evidence type="ECO:0000313" key="11">
    <source>
        <dbReference type="Proteomes" id="UP000238916"/>
    </source>
</evidence>
<reference evidence="11" key="1">
    <citation type="submission" date="2018-02" db="EMBL/GenBank/DDBJ databases">
        <authorList>
            <person name="Hausmann B."/>
        </authorList>
    </citation>
    <scope>NUCLEOTIDE SEQUENCE [LARGE SCALE GENOMIC DNA]</scope>
    <source>
        <strain evidence="11">Peat soil MAG SbF1</strain>
    </source>
</reference>
<dbReference type="GO" id="GO:0022900">
    <property type="term" value="P:electron transport chain"/>
    <property type="evidence" value="ECO:0007669"/>
    <property type="project" value="UniProtKB-UniRule"/>
</dbReference>
<dbReference type="HAMAP" id="MF_00479">
    <property type="entry name" value="RsxG_RnfG"/>
    <property type="match status" value="1"/>
</dbReference>
<keyword evidence="6 8" id="KW-0472">Membrane</keyword>
<keyword evidence="10" id="KW-0560">Oxidoreductase</keyword>
<dbReference type="PANTHER" id="PTHR36118:SF1">
    <property type="entry name" value="ION-TRANSLOCATING OXIDOREDUCTASE COMPLEX SUBUNIT G"/>
    <property type="match status" value="1"/>
</dbReference>
<comment type="similarity">
    <text evidence="6">Belongs to the RnfG family.</text>
</comment>
<dbReference type="GO" id="GO:0005886">
    <property type="term" value="C:plasma membrane"/>
    <property type="evidence" value="ECO:0007669"/>
    <property type="project" value="UniProtKB-SubCell"/>
</dbReference>
<evidence type="ECO:0000256" key="1">
    <source>
        <dbReference type="ARBA" id="ARBA00022448"/>
    </source>
</evidence>